<dbReference type="Gene3D" id="3.20.20.150">
    <property type="entry name" value="Divalent-metal-dependent TIM barrel enzymes"/>
    <property type="match status" value="1"/>
</dbReference>
<evidence type="ECO:0000259" key="4">
    <source>
        <dbReference type="Pfam" id="PF01261"/>
    </source>
</evidence>
<dbReference type="EMBL" id="AFGF01000144">
    <property type="protein sequence ID" value="EGO63019.1"/>
    <property type="molecule type" value="Genomic_DNA"/>
</dbReference>
<keyword evidence="1 2" id="KW-0413">Isomerase</keyword>
<dbReference type="InterPro" id="IPR013022">
    <property type="entry name" value="Xyl_isomerase-like_TIM-brl"/>
</dbReference>
<evidence type="ECO:0000313" key="6">
    <source>
        <dbReference type="Proteomes" id="UP000003240"/>
    </source>
</evidence>
<dbReference type="Pfam" id="PF01261">
    <property type="entry name" value="AP_endonuc_2"/>
    <property type="match status" value="1"/>
</dbReference>
<evidence type="ECO:0000256" key="2">
    <source>
        <dbReference type="PIRNR" id="PIRNR006241"/>
    </source>
</evidence>
<accession>F7NLS8</accession>
<name>F7NLS8_9FIRM</name>
<dbReference type="PANTHER" id="PTHR43489">
    <property type="entry name" value="ISOMERASE"/>
    <property type="match status" value="1"/>
</dbReference>
<evidence type="ECO:0000256" key="3">
    <source>
        <dbReference type="PIRSR" id="PIRSR006241-50"/>
    </source>
</evidence>
<dbReference type="SUPFAM" id="SSF51658">
    <property type="entry name" value="Xylose isomerase-like"/>
    <property type="match status" value="1"/>
</dbReference>
<comment type="similarity">
    <text evidence="2">Belongs to the hyi family.</text>
</comment>
<dbReference type="PIRSF" id="PIRSF006241">
    <property type="entry name" value="HyI"/>
    <property type="match status" value="1"/>
</dbReference>
<sequence>MKKSVCIETIFTEAPLAERFALVKEAGFDYVEFWTWKDKDITTIKELCLQYSLKVASFSGDQDYSLINPDESEKYISFVKESIKTAQYLNCKNLVIHSNALGEGGVVLNGYPEIPDSKKFATIFKVLKDLAPIAEREKVTLVLEALNSKLDHAGNFLNNTIDPASLIKLVNSPYIKVLYDVYHMQIMEGNIIDTLKRYLDVIGYIHIADVPGRHEPGTGEINYVNVMDALKALKYDKVAGYELFPLKSSKEAINAIKSL</sequence>
<dbReference type="InterPro" id="IPR050417">
    <property type="entry name" value="Sugar_Epim/Isomerase"/>
</dbReference>
<dbReference type="InterPro" id="IPR036237">
    <property type="entry name" value="Xyl_isomerase-like_sf"/>
</dbReference>
<dbReference type="eggNOG" id="COG3622">
    <property type="taxonomic scope" value="Bacteria"/>
</dbReference>
<protein>
    <submittedName>
        <fullName evidence="5">Hydroxypyruvate isomerase</fullName>
    </submittedName>
</protein>
<feature type="domain" description="Xylose isomerase-like TIM barrel" evidence="4">
    <location>
        <begin position="20"/>
        <end position="258"/>
    </location>
</feature>
<evidence type="ECO:0000256" key="1">
    <source>
        <dbReference type="ARBA" id="ARBA00023235"/>
    </source>
</evidence>
<dbReference type="OrthoDB" id="9786584at2"/>
<evidence type="ECO:0000313" key="5">
    <source>
        <dbReference type="EMBL" id="EGO63019.1"/>
    </source>
</evidence>
<proteinExistence type="inferred from homology"/>
<dbReference type="Proteomes" id="UP000003240">
    <property type="component" value="Unassembled WGS sequence"/>
</dbReference>
<gene>
    <name evidence="5" type="ORF">ALO_15262</name>
</gene>
<reference evidence="5 6" key="1">
    <citation type="journal article" date="2011" name="EMBO J.">
        <title>Structural diversity of bacterial flagellar motors.</title>
        <authorList>
            <person name="Chen S."/>
            <person name="Beeby M."/>
            <person name="Murphy G.E."/>
            <person name="Leadbetter J.R."/>
            <person name="Hendrixson D.R."/>
            <person name="Briegel A."/>
            <person name="Li Z."/>
            <person name="Shi J."/>
            <person name="Tocheva E.I."/>
            <person name="Muller A."/>
            <person name="Dobro M.J."/>
            <person name="Jensen G.J."/>
        </authorList>
    </citation>
    <scope>NUCLEOTIDE SEQUENCE [LARGE SCALE GENOMIC DNA]</scope>
    <source>
        <strain evidence="5 6">DSM 6540</strain>
    </source>
</reference>
<dbReference type="STRING" id="1009370.ALO_15262"/>
<organism evidence="5 6">
    <name type="scientific">Acetonema longum DSM 6540</name>
    <dbReference type="NCBI Taxonomy" id="1009370"/>
    <lineage>
        <taxon>Bacteria</taxon>
        <taxon>Bacillati</taxon>
        <taxon>Bacillota</taxon>
        <taxon>Negativicutes</taxon>
        <taxon>Acetonemataceae</taxon>
        <taxon>Acetonema</taxon>
    </lineage>
</organism>
<dbReference type="GO" id="GO:0016853">
    <property type="term" value="F:isomerase activity"/>
    <property type="evidence" value="ECO:0007669"/>
    <property type="project" value="UniProtKB-KW"/>
</dbReference>
<dbReference type="RefSeq" id="WP_004097128.1">
    <property type="nucleotide sequence ID" value="NZ_AFGF01000144.1"/>
</dbReference>
<dbReference type="InterPro" id="IPR026040">
    <property type="entry name" value="HyI-like"/>
</dbReference>
<dbReference type="AlphaFoldDB" id="F7NLS8"/>
<keyword evidence="5" id="KW-0670">Pyruvate</keyword>
<comment type="caution">
    <text evidence="5">The sequence shown here is derived from an EMBL/GenBank/DDBJ whole genome shotgun (WGS) entry which is preliminary data.</text>
</comment>
<feature type="active site" description="Proton donor/acceptor" evidence="3">
    <location>
        <position position="144"/>
    </location>
</feature>
<keyword evidence="6" id="KW-1185">Reference proteome</keyword>
<feature type="active site" description="Proton donor/acceptor" evidence="3">
    <location>
        <position position="242"/>
    </location>
</feature>